<accession>A0ABV8AFT1</accession>
<feature type="transmembrane region" description="Helical" evidence="1">
    <location>
        <begin position="17"/>
        <end position="39"/>
    </location>
</feature>
<dbReference type="PANTHER" id="PTHR30164:SF2">
    <property type="entry name" value="PROTEIN MTFA"/>
    <property type="match status" value="1"/>
</dbReference>
<dbReference type="Gene3D" id="1.10.472.150">
    <property type="entry name" value="Glucose-regulated metallo-peptidase M90, N-terminal domain"/>
    <property type="match status" value="1"/>
</dbReference>
<dbReference type="SUPFAM" id="SSF55486">
    <property type="entry name" value="Metalloproteases ('zincins'), catalytic domain"/>
    <property type="match status" value="1"/>
</dbReference>
<dbReference type="InterPro" id="IPR042252">
    <property type="entry name" value="MtfA_N"/>
</dbReference>
<gene>
    <name evidence="2" type="ORF">ACFOSX_06495</name>
</gene>
<comment type="caution">
    <text evidence="2">The sequence shown here is derived from an EMBL/GenBank/DDBJ whole genome shotgun (WGS) entry which is preliminary data.</text>
</comment>
<evidence type="ECO:0000313" key="3">
    <source>
        <dbReference type="Proteomes" id="UP001595812"/>
    </source>
</evidence>
<dbReference type="Pfam" id="PF06167">
    <property type="entry name" value="Peptidase_M90"/>
    <property type="match status" value="1"/>
</dbReference>
<keyword evidence="1" id="KW-1133">Transmembrane helix</keyword>
<dbReference type="Gene3D" id="3.40.390.10">
    <property type="entry name" value="Collagenase (Catalytic Domain)"/>
    <property type="match status" value="1"/>
</dbReference>
<dbReference type="Proteomes" id="UP001595812">
    <property type="component" value="Unassembled WGS sequence"/>
</dbReference>
<dbReference type="EMBL" id="JBHSAT010000004">
    <property type="protein sequence ID" value="MFC3876877.1"/>
    <property type="molecule type" value="Genomic_DNA"/>
</dbReference>
<organism evidence="2 3">
    <name type="scientific">Winogradskyella maritima</name>
    <dbReference type="NCBI Taxonomy" id="1517766"/>
    <lineage>
        <taxon>Bacteria</taxon>
        <taxon>Pseudomonadati</taxon>
        <taxon>Bacteroidota</taxon>
        <taxon>Flavobacteriia</taxon>
        <taxon>Flavobacteriales</taxon>
        <taxon>Flavobacteriaceae</taxon>
        <taxon>Winogradskyella</taxon>
    </lineage>
</organism>
<evidence type="ECO:0000256" key="1">
    <source>
        <dbReference type="SAM" id="Phobius"/>
    </source>
</evidence>
<protein>
    <submittedName>
        <fullName evidence="2">Zinc-dependent peptidase</fullName>
    </submittedName>
</protein>
<proteinExistence type="predicted"/>
<reference evidence="3" key="1">
    <citation type="journal article" date="2019" name="Int. J. Syst. Evol. Microbiol.">
        <title>The Global Catalogue of Microorganisms (GCM) 10K type strain sequencing project: providing services to taxonomists for standard genome sequencing and annotation.</title>
        <authorList>
            <consortium name="The Broad Institute Genomics Platform"/>
            <consortium name="The Broad Institute Genome Sequencing Center for Infectious Disease"/>
            <person name="Wu L."/>
            <person name="Ma J."/>
        </authorList>
    </citation>
    <scope>NUCLEOTIDE SEQUENCE [LARGE SCALE GENOMIC DNA]</scope>
    <source>
        <strain evidence="3">CECT 8979</strain>
    </source>
</reference>
<keyword evidence="1" id="KW-0812">Transmembrane</keyword>
<evidence type="ECO:0000313" key="2">
    <source>
        <dbReference type="EMBL" id="MFC3876877.1"/>
    </source>
</evidence>
<keyword evidence="3" id="KW-1185">Reference proteome</keyword>
<dbReference type="InterPro" id="IPR010384">
    <property type="entry name" value="MtfA_fam"/>
</dbReference>
<dbReference type="CDD" id="cd20170">
    <property type="entry name" value="Peptidase_M90-like"/>
    <property type="match status" value="1"/>
</dbReference>
<sequence length="285" mass="34056">MIPIPSLISEMHPTTRLVFLILFFVGMGWIVLSRFYIYFEQVFAKKYKRPFFLNSIIFRRQISQDKRRILEKEFSFYQKLSTKQKRIFRHRLANFLRNKEFVGRDNFEITTEVETLIGATAVMLTFGLKNYQLDVFHTILVYPKSFYSKQGGTLHKGEFNPRMGLIAFSWEDFKFGYDISNDNLNLGIHEFGHAMHFNSFKNGDISSIIFSDTYKDLKRYLRSDEEKRKALLDSKYFRAYAYTNEFEFFSVLLECFMETPRDFKAQFPKLYGYVKQMLNFNFAGY</sequence>
<name>A0ABV8AFT1_9FLAO</name>
<dbReference type="InterPro" id="IPR024079">
    <property type="entry name" value="MetalloPept_cat_dom_sf"/>
</dbReference>
<dbReference type="PANTHER" id="PTHR30164">
    <property type="entry name" value="MTFA PEPTIDASE"/>
    <property type="match status" value="1"/>
</dbReference>
<keyword evidence="1" id="KW-0472">Membrane</keyword>